<dbReference type="Gene3D" id="3.30.70.100">
    <property type="match status" value="1"/>
</dbReference>
<dbReference type="Proteomes" id="UP001500340">
    <property type="component" value="Unassembled WGS sequence"/>
</dbReference>
<dbReference type="EMBL" id="BAAACX010000008">
    <property type="protein sequence ID" value="GAA0389104.1"/>
    <property type="molecule type" value="Genomic_DNA"/>
</dbReference>
<keyword evidence="4" id="KW-1185">Reference proteome</keyword>
<dbReference type="InterPro" id="IPR006121">
    <property type="entry name" value="HMA_dom"/>
</dbReference>
<comment type="caution">
    <text evidence="3">The sequence shown here is derived from an EMBL/GenBank/DDBJ whole genome shotgun (WGS) entry which is preliminary data.</text>
</comment>
<dbReference type="PROSITE" id="PS01047">
    <property type="entry name" value="HMA_1"/>
    <property type="match status" value="1"/>
</dbReference>
<protein>
    <submittedName>
        <fullName evidence="3">Heavy metal-associated domain-containing protein</fullName>
    </submittedName>
</protein>
<dbReference type="CDD" id="cd00371">
    <property type="entry name" value="HMA"/>
    <property type="match status" value="1"/>
</dbReference>
<reference evidence="4" key="1">
    <citation type="journal article" date="2019" name="Int. J. Syst. Evol. Microbiol.">
        <title>The Global Catalogue of Microorganisms (GCM) 10K type strain sequencing project: providing services to taxonomists for standard genome sequencing and annotation.</title>
        <authorList>
            <consortium name="The Broad Institute Genomics Platform"/>
            <consortium name="The Broad Institute Genome Sequencing Center for Infectious Disease"/>
            <person name="Wu L."/>
            <person name="Ma J."/>
        </authorList>
    </citation>
    <scope>NUCLEOTIDE SEQUENCE [LARGE SCALE GENOMIC DNA]</scope>
    <source>
        <strain evidence="4">JCM 12774</strain>
    </source>
</reference>
<dbReference type="Pfam" id="PF00403">
    <property type="entry name" value="HMA"/>
    <property type="match status" value="1"/>
</dbReference>
<feature type="domain" description="HMA" evidence="2">
    <location>
        <begin position="1"/>
        <end position="69"/>
    </location>
</feature>
<gene>
    <name evidence="3" type="ORF">GCM10008933_20080</name>
</gene>
<dbReference type="RefSeq" id="WP_343860511.1">
    <property type="nucleotide sequence ID" value="NZ_JBHTLZ010000007.1"/>
</dbReference>
<proteinExistence type="predicted"/>
<dbReference type="InterPro" id="IPR017969">
    <property type="entry name" value="Heavy-metal-associated_CS"/>
</dbReference>
<organism evidence="3 4">
    <name type="scientific">Paenibacillus motobuensis</name>
    <dbReference type="NCBI Taxonomy" id="295324"/>
    <lineage>
        <taxon>Bacteria</taxon>
        <taxon>Bacillati</taxon>
        <taxon>Bacillota</taxon>
        <taxon>Bacilli</taxon>
        <taxon>Bacillales</taxon>
        <taxon>Paenibacillaceae</taxon>
        <taxon>Paenibacillus</taxon>
    </lineage>
</organism>
<keyword evidence="1" id="KW-0479">Metal-binding</keyword>
<evidence type="ECO:0000313" key="3">
    <source>
        <dbReference type="EMBL" id="GAA0389104.1"/>
    </source>
</evidence>
<sequence length="72" mass="8007">MKKNIKLSDLDCANCAAKIENAIGKLDNVTDVKVNFMSQKMILEAPDDKFDEVLAEVKKTVKKIEPDVVILS</sequence>
<evidence type="ECO:0000256" key="1">
    <source>
        <dbReference type="ARBA" id="ARBA00022723"/>
    </source>
</evidence>
<name>A0ABP3I329_9BACL</name>
<dbReference type="SUPFAM" id="SSF55008">
    <property type="entry name" value="HMA, heavy metal-associated domain"/>
    <property type="match status" value="1"/>
</dbReference>
<accession>A0ABP3I329</accession>
<evidence type="ECO:0000259" key="2">
    <source>
        <dbReference type="PROSITE" id="PS50846"/>
    </source>
</evidence>
<dbReference type="InterPro" id="IPR036163">
    <property type="entry name" value="HMA_dom_sf"/>
</dbReference>
<evidence type="ECO:0000313" key="4">
    <source>
        <dbReference type="Proteomes" id="UP001500340"/>
    </source>
</evidence>
<dbReference type="PROSITE" id="PS50846">
    <property type="entry name" value="HMA_2"/>
    <property type="match status" value="1"/>
</dbReference>